<dbReference type="InterPro" id="IPR000045">
    <property type="entry name" value="Prepilin_IV_endopep_pep"/>
</dbReference>
<evidence type="ECO:0000256" key="8">
    <source>
        <dbReference type="SAM" id="Phobius"/>
    </source>
</evidence>
<keyword evidence="12" id="KW-1185">Reference proteome</keyword>
<evidence type="ECO:0000256" key="4">
    <source>
        <dbReference type="ARBA" id="ARBA00022692"/>
    </source>
</evidence>
<feature type="transmembrane region" description="Helical" evidence="8">
    <location>
        <begin position="206"/>
        <end position="235"/>
    </location>
</feature>
<evidence type="ECO:0000256" key="6">
    <source>
        <dbReference type="ARBA" id="ARBA00023136"/>
    </source>
</evidence>
<feature type="transmembrane region" description="Helical" evidence="8">
    <location>
        <begin position="12"/>
        <end position="35"/>
    </location>
</feature>
<dbReference type="Pfam" id="PF06750">
    <property type="entry name" value="A24_N_bact"/>
    <property type="match status" value="1"/>
</dbReference>
<sequence>MFETFEFINEDFPWFFATLAAVFGALTGSFLNVCIYRIPAGRSIIFPGSTCACGRPIPFYHNIPIFTWLILRGKASCCGAPFSIRYPAIELLTSMLFLWVWMIYPPVVAMLGMLFVAFLICATFIDLDHMIIPDRFSIGGMVMGVLLSFIFPALHGIEGLPIVSHIQSGVTAIVGALVGAGLVYWIAVLGEIIFRKPAMGEGDVKFVGFIGAFCGWQGAVFAMFGGALVGSVVLLPCLLLARLFGGSDPTEERTAPKAQDRAEAESAEGEESEDEEIEVQFGAQVPFGPMLAVAALIYFLGFDAYVDAYFAEFASYFFMP</sequence>
<keyword evidence="6 8" id="KW-0472">Membrane</keyword>
<dbReference type="EMBL" id="CP138858">
    <property type="protein sequence ID" value="WPJ95637.1"/>
    <property type="molecule type" value="Genomic_DNA"/>
</dbReference>
<feature type="region of interest" description="Disordered" evidence="7">
    <location>
        <begin position="248"/>
        <end position="275"/>
    </location>
</feature>
<evidence type="ECO:0000313" key="12">
    <source>
        <dbReference type="Proteomes" id="UP001324993"/>
    </source>
</evidence>
<proteinExistence type="inferred from homology"/>
<evidence type="ECO:0000259" key="9">
    <source>
        <dbReference type="Pfam" id="PF01478"/>
    </source>
</evidence>
<dbReference type="Pfam" id="PF01478">
    <property type="entry name" value="Peptidase_A24"/>
    <property type="match status" value="1"/>
</dbReference>
<dbReference type="RefSeq" id="WP_319832516.1">
    <property type="nucleotide sequence ID" value="NZ_CP138858.1"/>
</dbReference>
<comment type="subcellular location">
    <subcellularLocation>
        <location evidence="1">Cell membrane</location>
        <topology evidence="1">Multi-pass membrane protein</topology>
    </subcellularLocation>
</comment>
<evidence type="ECO:0000256" key="3">
    <source>
        <dbReference type="ARBA" id="ARBA00022475"/>
    </source>
</evidence>
<feature type="domain" description="Prepilin peptidase A24 N-terminal" evidence="10">
    <location>
        <begin position="22"/>
        <end position="102"/>
    </location>
</feature>
<keyword evidence="4 8" id="KW-0812">Transmembrane</keyword>
<feature type="compositionally biased region" description="Basic and acidic residues" evidence="7">
    <location>
        <begin position="250"/>
        <end position="264"/>
    </location>
</feature>
<dbReference type="Gene3D" id="1.20.120.1220">
    <property type="match status" value="1"/>
</dbReference>
<dbReference type="PANTHER" id="PTHR30487:SF0">
    <property type="entry name" value="PREPILIN LEADER PEPTIDASE_N-METHYLTRANSFERASE-RELATED"/>
    <property type="match status" value="1"/>
</dbReference>
<feature type="transmembrane region" description="Helical" evidence="8">
    <location>
        <begin position="82"/>
        <end position="101"/>
    </location>
</feature>
<feature type="transmembrane region" description="Helical" evidence="8">
    <location>
        <begin position="290"/>
        <end position="310"/>
    </location>
</feature>
<keyword evidence="3" id="KW-1003">Cell membrane</keyword>
<evidence type="ECO:0000256" key="5">
    <source>
        <dbReference type="ARBA" id="ARBA00022989"/>
    </source>
</evidence>
<dbReference type="InterPro" id="IPR010627">
    <property type="entry name" value="Prepilin_pept_A24_N"/>
</dbReference>
<feature type="transmembrane region" description="Helical" evidence="8">
    <location>
        <begin position="107"/>
        <end position="125"/>
    </location>
</feature>
<feature type="transmembrane region" description="Helical" evidence="8">
    <location>
        <begin position="137"/>
        <end position="157"/>
    </location>
</feature>
<protein>
    <submittedName>
        <fullName evidence="11">Prepilin peptidase</fullName>
    </submittedName>
</protein>
<feature type="compositionally biased region" description="Acidic residues" evidence="7">
    <location>
        <begin position="265"/>
        <end position="275"/>
    </location>
</feature>
<evidence type="ECO:0000256" key="7">
    <source>
        <dbReference type="SAM" id="MobiDB-lite"/>
    </source>
</evidence>
<reference evidence="11 12" key="1">
    <citation type="submission" date="2023-11" db="EMBL/GenBank/DDBJ databases">
        <title>Coraliomargarita sp. nov., isolated from marine algae.</title>
        <authorList>
            <person name="Lee J.K."/>
            <person name="Baek J.H."/>
            <person name="Kim J.M."/>
            <person name="Choi D.G."/>
            <person name="Jeon C.O."/>
        </authorList>
    </citation>
    <scope>NUCLEOTIDE SEQUENCE [LARGE SCALE GENOMIC DNA]</scope>
    <source>
        <strain evidence="11 12">J2-16</strain>
    </source>
</reference>
<dbReference type="PANTHER" id="PTHR30487">
    <property type="entry name" value="TYPE 4 PREPILIN-LIKE PROTEINS LEADER PEPTIDE-PROCESSING ENZYME"/>
    <property type="match status" value="1"/>
</dbReference>
<evidence type="ECO:0000313" key="11">
    <source>
        <dbReference type="EMBL" id="WPJ95637.1"/>
    </source>
</evidence>
<gene>
    <name evidence="11" type="ORF">SH580_19650</name>
</gene>
<feature type="domain" description="Prepilin type IV endopeptidase peptidase" evidence="9">
    <location>
        <begin position="113"/>
        <end position="234"/>
    </location>
</feature>
<dbReference type="InterPro" id="IPR050882">
    <property type="entry name" value="Prepilin_peptidase/N-MTase"/>
</dbReference>
<evidence type="ECO:0000259" key="10">
    <source>
        <dbReference type="Pfam" id="PF06750"/>
    </source>
</evidence>
<comment type="similarity">
    <text evidence="2">Belongs to the peptidase A24 family.</text>
</comment>
<dbReference type="Proteomes" id="UP001324993">
    <property type="component" value="Chromosome"/>
</dbReference>
<organism evidence="11 12">
    <name type="scientific">Coraliomargarita algicola</name>
    <dbReference type="NCBI Taxonomy" id="3092156"/>
    <lineage>
        <taxon>Bacteria</taxon>
        <taxon>Pseudomonadati</taxon>
        <taxon>Verrucomicrobiota</taxon>
        <taxon>Opitutia</taxon>
        <taxon>Puniceicoccales</taxon>
        <taxon>Coraliomargaritaceae</taxon>
        <taxon>Coraliomargarita</taxon>
    </lineage>
</organism>
<keyword evidence="5 8" id="KW-1133">Transmembrane helix</keyword>
<accession>A0ABZ0RJC6</accession>
<name>A0ABZ0RJC6_9BACT</name>
<feature type="transmembrane region" description="Helical" evidence="8">
    <location>
        <begin position="169"/>
        <end position="194"/>
    </location>
</feature>
<evidence type="ECO:0000256" key="1">
    <source>
        <dbReference type="ARBA" id="ARBA00004651"/>
    </source>
</evidence>
<evidence type="ECO:0000256" key="2">
    <source>
        <dbReference type="ARBA" id="ARBA00005801"/>
    </source>
</evidence>